<evidence type="ECO:0000256" key="1">
    <source>
        <dbReference type="ARBA" id="ARBA00022737"/>
    </source>
</evidence>
<dbReference type="EMBL" id="CAXKWB010189793">
    <property type="protein sequence ID" value="CAL4256325.1"/>
    <property type="molecule type" value="Genomic_DNA"/>
</dbReference>
<accession>A0AAV2T061</accession>
<keyword evidence="4" id="KW-1185">Reference proteome</keyword>
<name>A0AAV2T061_MEGNR</name>
<protein>
    <recommendedName>
        <fullName evidence="5">ANK_REP_REGION domain-containing protein</fullName>
    </recommendedName>
</protein>
<organism evidence="3 4">
    <name type="scientific">Meganyctiphanes norvegica</name>
    <name type="common">Northern krill</name>
    <name type="synonym">Thysanopoda norvegica</name>
    <dbReference type="NCBI Taxonomy" id="48144"/>
    <lineage>
        <taxon>Eukaryota</taxon>
        <taxon>Metazoa</taxon>
        <taxon>Ecdysozoa</taxon>
        <taxon>Arthropoda</taxon>
        <taxon>Crustacea</taxon>
        <taxon>Multicrustacea</taxon>
        <taxon>Malacostraca</taxon>
        <taxon>Eumalacostraca</taxon>
        <taxon>Eucarida</taxon>
        <taxon>Euphausiacea</taxon>
        <taxon>Euphausiidae</taxon>
        <taxon>Meganyctiphanes</taxon>
    </lineage>
</organism>
<sequence length="721" mass="83571">LQIMALSEFNRLNNTLSSAKDRDKKFKLKKTILLFVSLYYTFTEIERKLSWKEIYSYMFELLTRSMYANEPSQDNDFEEKDDKLTWLHQLCQNISKEFEFDIFVNLHKYEQGSLQEVLSCLDQIQMKIIPLSKEKYKLNKNNGNILLTICSSETILIQALEFTCEKKYNLFLHMLVANAGLDPNVILNDVLQTRPLHHAAAEGNIDAVAYLIHACDVNTNVLDRNGNNASHYSYLYGHINTGNYLIENKTQLNQMKNSSMKSPLHLKCAYKDRLKELGIQNMEKKISNELNEKLTFVCEQSNEYELTKLLMDLSMFKKDLIKKTYKDLALDKLVDYNKGEGRLIYNEIVSFIEKVGLYISMNSKYLDGRLIPAGSSADRCRLGCPDESDFNWVLEWEGVEAKLKEIPQSQQLWKGYTHKLILESKNQQINNLLSGSNLLDAFQSAVNEAIPNCLQLEDNRLSIVLPGVKRTGVGMSLTFAWMGSEHKLLLVDVDLVPVIKTERPSDYPHPQLTRDIYESTQSIQETKHTIQIAGNNWEFSADDLHAAYINSIGNGEWRFSQALEENYIMLKLNEDQKNVFLISKYLVSILKAEPWYPEKVKRRFSYFNSTLFKLPAPQGFLIKSSFFKELERVPEYKMWHEQYYLDRIKCIFLHMCRQNSHRDELLHSFLPDSEKIIEAGNLDSGKVPSYFASSSQMQTAGYLAPTIFEKLNQWKIEDFVA</sequence>
<dbReference type="Gene3D" id="1.25.40.20">
    <property type="entry name" value="Ankyrin repeat-containing domain"/>
    <property type="match status" value="1"/>
</dbReference>
<evidence type="ECO:0000313" key="4">
    <source>
        <dbReference type="Proteomes" id="UP001497623"/>
    </source>
</evidence>
<dbReference type="AlphaFoldDB" id="A0AAV2T061"/>
<dbReference type="SUPFAM" id="SSF48403">
    <property type="entry name" value="Ankyrin repeat"/>
    <property type="match status" value="1"/>
</dbReference>
<keyword evidence="1" id="KW-0677">Repeat</keyword>
<dbReference type="InterPro" id="IPR036770">
    <property type="entry name" value="Ankyrin_rpt-contain_sf"/>
</dbReference>
<feature type="non-terminal residue" evidence="3">
    <location>
        <position position="1"/>
    </location>
</feature>
<proteinExistence type="predicted"/>
<evidence type="ECO:0000313" key="3">
    <source>
        <dbReference type="EMBL" id="CAL4256325.1"/>
    </source>
</evidence>
<dbReference type="Pfam" id="PF12796">
    <property type="entry name" value="Ank_2"/>
    <property type="match status" value="1"/>
</dbReference>
<dbReference type="PANTHER" id="PTHR24198">
    <property type="entry name" value="ANKYRIN REPEAT AND PROTEIN KINASE DOMAIN-CONTAINING PROTEIN"/>
    <property type="match status" value="1"/>
</dbReference>
<comment type="caution">
    <text evidence="3">The sequence shown here is derived from an EMBL/GenBank/DDBJ whole genome shotgun (WGS) entry which is preliminary data.</text>
</comment>
<evidence type="ECO:0000256" key="2">
    <source>
        <dbReference type="ARBA" id="ARBA00023043"/>
    </source>
</evidence>
<dbReference type="Gene3D" id="3.30.460.90">
    <property type="match status" value="1"/>
</dbReference>
<gene>
    <name evidence="3" type="ORF">MNOR_LOCUS42034</name>
</gene>
<keyword evidence="2" id="KW-0040">ANK repeat</keyword>
<dbReference type="InterPro" id="IPR002110">
    <property type="entry name" value="Ankyrin_rpt"/>
</dbReference>
<reference evidence="3 4" key="1">
    <citation type="submission" date="2024-05" db="EMBL/GenBank/DDBJ databases">
        <authorList>
            <person name="Wallberg A."/>
        </authorList>
    </citation>
    <scope>NUCLEOTIDE SEQUENCE [LARGE SCALE GENOMIC DNA]</scope>
</reference>
<dbReference type="PANTHER" id="PTHR24198:SF165">
    <property type="entry name" value="ANKYRIN REPEAT-CONTAINING PROTEIN-RELATED"/>
    <property type="match status" value="1"/>
</dbReference>
<evidence type="ECO:0008006" key="5">
    <source>
        <dbReference type="Google" id="ProtNLM"/>
    </source>
</evidence>
<dbReference type="Proteomes" id="UP001497623">
    <property type="component" value="Unassembled WGS sequence"/>
</dbReference>